<dbReference type="GO" id="GO:0046872">
    <property type="term" value="F:metal ion binding"/>
    <property type="evidence" value="ECO:0007669"/>
    <property type="project" value="UniProtKB-KW"/>
</dbReference>
<evidence type="ECO:0000256" key="1">
    <source>
        <dbReference type="ARBA" id="ARBA00006787"/>
    </source>
</evidence>
<keyword evidence="2 5" id="KW-0479">Metal-binding</keyword>
<evidence type="ECO:0000256" key="2">
    <source>
        <dbReference type="ARBA" id="ARBA00022723"/>
    </source>
</evidence>
<keyword evidence="4 5" id="KW-0408">Iron</keyword>
<accession>A0ABD1H8A4</accession>
<keyword evidence="8" id="KW-1185">Reference proteome</keyword>
<protein>
    <submittedName>
        <fullName evidence="7">Ccd4,nced4</fullName>
        <ecNumber evidence="7">1.13.11.51</ecNumber>
    </submittedName>
</protein>
<organism evidence="7 8">
    <name type="scientific">Salvia divinorum</name>
    <name type="common">Maria pastora</name>
    <name type="synonym">Diviner's sage</name>
    <dbReference type="NCBI Taxonomy" id="28513"/>
    <lineage>
        <taxon>Eukaryota</taxon>
        <taxon>Viridiplantae</taxon>
        <taxon>Streptophyta</taxon>
        <taxon>Embryophyta</taxon>
        <taxon>Tracheophyta</taxon>
        <taxon>Spermatophyta</taxon>
        <taxon>Magnoliopsida</taxon>
        <taxon>eudicotyledons</taxon>
        <taxon>Gunneridae</taxon>
        <taxon>Pentapetalae</taxon>
        <taxon>asterids</taxon>
        <taxon>lamiids</taxon>
        <taxon>Lamiales</taxon>
        <taxon>Lamiaceae</taxon>
        <taxon>Nepetoideae</taxon>
        <taxon>Mentheae</taxon>
        <taxon>Salviinae</taxon>
        <taxon>Salvia</taxon>
        <taxon>Salvia subgen. Calosphace</taxon>
    </lineage>
</organism>
<feature type="binding site" evidence="5">
    <location>
        <position position="570"/>
    </location>
    <ligand>
        <name>Fe cation</name>
        <dbReference type="ChEBI" id="CHEBI:24875"/>
        <note>catalytic</note>
    </ligand>
</feature>
<sequence length="580" mass="63551">MEALSSSFLQAYSLNHTPSSPSPIFKFKVSSVQIEEKHAKTSHQTPFLPQKKHTHSHNPNITPPKSNQINKIFTALDNFITDFVDLPLRPSIDPRRVLSGNFAPVPELPPAACPAVEGTLPPDLSGSYIRNGPNPQFFPRGPYHMFDGDGMLHAVTISGGRATFCSRFVKTYKYGLEKEVGSPVILNVFSAFNGLPASLGRCSVAFARVLLRQYDPRRGVGGANTSLAVISGKLFALGESDLPYRVKLRGDGDIVTLGRHEAFGEPYMTMTAHPKTDAETGEVFAFRHSIRAPYLSFFRINAEGIKQPEVPIASLNEASLVHDFAITRSYVVFPDPQIVIKPSEIARGRPPLRIDPAKVPRLGIMPRYAESDGEMWWVDVPGFNMMHAVNAWEEEDDGGDTVVVVASNVQPVEHVLDRMDLIHSSMERVEINVRDKSVRRRAVAAGNLDFAVINPAYVGKKNRYVYAAIGAPMPKIGGVAKIDLSLSTKGSGDCTVASRLYPPGCYGGEPFFVAREADNPAAAEDDGYLVTYLHDENSEESKFIVMDANSPNLDVIAAVKLPGRVPYGFHGIFVHHNTNS</sequence>
<evidence type="ECO:0000256" key="4">
    <source>
        <dbReference type="ARBA" id="ARBA00023004"/>
    </source>
</evidence>
<gene>
    <name evidence="7" type="primary">CCD4A</name>
    <name evidence="7" type="ORF">AAHA92_13445</name>
</gene>
<feature type="binding site" evidence="5">
    <location>
        <position position="387"/>
    </location>
    <ligand>
        <name>Fe cation</name>
        <dbReference type="ChEBI" id="CHEBI:24875"/>
        <note>catalytic</note>
    </ligand>
</feature>
<keyword evidence="7" id="KW-0560">Oxidoreductase</keyword>
<name>A0ABD1H8A4_SALDI</name>
<reference evidence="7 8" key="1">
    <citation type="submission" date="2024-06" db="EMBL/GenBank/DDBJ databases">
        <title>A chromosome level genome sequence of Diviner's sage (Salvia divinorum).</title>
        <authorList>
            <person name="Ford S.A."/>
            <person name="Ro D.-K."/>
            <person name="Ness R.W."/>
            <person name="Phillips M.A."/>
        </authorList>
    </citation>
    <scope>NUCLEOTIDE SEQUENCE [LARGE SCALE GENOMIC DNA]</scope>
    <source>
        <strain evidence="7">SAF-2024a</strain>
        <tissue evidence="7">Leaf</tissue>
    </source>
</reference>
<feature type="binding site" evidence="5">
    <location>
        <position position="273"/>
    </location>
    <ligand>
        <name>Fe cation</name>
        <dbReference type="ChEBI" id="CHEBI:24875"/>
        <note>catalytic</note>
    </ligand>
</feature>
<evidence type="ECO:0000313" key="7">
    <source>
        <dbReference type="EMBL" id="KAL1552676.1"/>
    </source>
</evidence>
<proteinExistence type="inferred from homology"/>
<dbReference type="GO" id="GO:0045549">
    <property type="term" value="F:9-cis-epoxycarotenoid dioxygenase activity"/>
    <property type="evidence" value="ECO:0007669"/>
    <property type="project" value="UniProtKB-EC"/>
</dbReference>
<dbReference type="Proteomes" id="UP001567538">
    <property type="component" value="Unassembled WGS sequence"/>
</dbReference>
<keyword evidence="3" id="KW-0223">Dioxygenase</keyword>
<dbReference type="PANTHER" id="PTHR10543">
    <property type="entry name" value="BETA-CAROTENE DIOXYGENASE"/>
    <property type="match status" value="1"/>
</dbReference>
<comment type="caution">
    <text evidence="7">The sequence shown here is derived from an EMBL/GenBank/DDBJ whole genome shotgun (WGS) entry which is preliminary data.</text>
</comment>
<dbReference type="PANTHER" id="PTHR10543:SF46">
    <property type="entry name" value="CAROTENOID CLEAVAGE DIOXYGENASE 4, CHLOROPLASTIC-RELATED"/>
    <property type="match status" value="1"/>
</dbReference>
<feature type="region of interest" description="Disordered" evidence="6">
    <location>
        <begin position="36"/>
        <end position="66"/>
    </location>
</feature>
<feature type="binding site" evidence="5">
    <location>
        <position position="322"/>
    </location>
    <ligand>
        <name>Fe cation</name>
        <dbReference type="ChEBI" id="CHEBI:24875"/>
        <note>catalytic</note>
    </ligand>
</feature>
<dbReference type="EC" id="1.13.11.51" evidence="7"/>
<comment type="similarity">
    <text evidence="1">Belongs to the carotenoid oxygenase family.</text>
</comment>
<evidence type="ECO:0000256" key="3">
    <source>
        <dbReference type="ARBA" id="ARBA00022964"/>
    </source>
</evidence>
<dbReference type="InterPro" id="IPR004294">
    <property type="entry name" value="Carotenoid_Oase"/>
</dbReference>
<comment type="cofactor">
    <cofactor evidence="5">
        <name>Fe(2+)</name>
        <dbReference type="ChEBI" id="CHEBI:29033"/>
    </cofactor>
    <text evidence="5">Binds 1 Fe(2+) ion per subunit.</text>
</comment>
<dbReference type="EMBL" id="JBEAFC010000006">
    <property type="protein sequence ID" value="KAL1552676.1"/>
    <property type="molecule type" value="Genomic_DNA"/>
</dbReference>
<dbReference type="Pfam" id="PF03055">
    <property type="entry name" value="RPE65"/>
    <property type="match status" value="1"/>
</dbReference>
<evidence type="ECO:0000313" key="8">
    <source>
        <dbReference type="Proteomes" id="UP001567538"/>
    </source>
</evidence>
<feature type="compositionally biased region" description="Polar residues" evidence="6">
    <location>
        <begin position="57"/>
        <end position="66"/>
    </location>
</feature>
<evidence type="ECO:0000256" key="5">
    <source>
        <dbReference type="PIRSR" id="PIRSR604294-1"/>
    </source>
</evidence>
<dbReference type="AlphaFoldDB" id="A0ABD1H8A4"/>
<evidence type="ECO:0000256" key="6">
    <source>
        <dbReference type="SAM" id="MobiDB-lite"/>
    </source>
</evidence>